<gene>
    <name evidence="12" type="ORF">ALC53_00930</name>
</gene>
<evidence type="ECO:0000313" key="12">
    <source>
        <dbReference type="EMBL" id="KYM92475.1"/>
    </source>
</evidence>
<feature type="compositionally biased region" description="Low complexity" evidence="10">
    <location>
        <begin position="191"/>
        <end position="202"/>
    </location>
</feature>
<dbReference type="EMBL" id="KQ976401">
    <property type="protein sequence ID" value="KYM92475.1"/>
    <property type="molecule type" value="Genomic_DNA"/>
</dbReference>
<evidence type="ECO:0000256" key="7">
    <source>
        <dbReference type="ARBA" id="ARBA00022912"/>
    </source>
</evidence>
<feature type="compositionally biased region" description="Polar residues" evidence="10">
    <location>
        <begin position="257"/>
        <end position="266"/>
    </location>
</feature>
<dbReference type="SUPFAM" id="SSF81606">
    <property type="entry name" value="PP2C-like"/>
    <property type="match status" value="2"/>
</dbReference>
<comment type="similarity">
    <text evidence="2 9">Belongs to the PP2C family.</text>
</comment>
<dbReference type="PANTHER" id="PTHR13832:SF803">
    <property type="entry name" value="PROTEIN PHOSPHATASE 1G"/>
    <property type="match status" value="1"/>
</dbReference>
<dbReference type="PROSITE" id="PS01032">
    <property type="entry name" value="PPM_1"/>
    <property type="match status" value="1"/>
</dbReference>
<evidence type="ECO:0000256" key="8">
    <source>
        <dbReference type="ARBA" id="ARBA00023211"/>
    </source>
</evidence>
<proteinExistence type="inferred from homology"/>
<evidence type="ECO:0000256" key="2">
    <source>
        <dbReference type="ARBA" id="ARBA00006702"/>
    </source>
</evidence>
<dbReference type="InterPro" id="IPR000222">
    <property type="entry name" value="PP2C_BS"/>
</dbReference>
<dbReference type="Gene3D" id="3.60.40.10">
    <property type="entry name" value="PPM-type phosphatase domain"/>
    <property type="match status" value="2"/>
</dbReference>
<evidence type="ECO:0000256" key="1">
    <source>
        <dbReference type="ARBA" id="ARBA00001936"/>
    </source>
</evidence>
<feature type="compositionally biased region" description="Acidic residues" evidence="10">
    <location>
        <begin position="379"/>
        <end position="434"/>
    </location>
</feature>
<comment type="cofactor">
    <cofactor evidence="1">
        <name>Mn(2+)</name>
        <dbReference type="ChEBI" id="CHEBI:29035"/>
    </cofactor>
</comment>
<dbReference type="InterPro" id="IPR001932">
    <property type="entry name" value="PPM-type_phosphatase-like_dom"/>
</dbReference>
<name>A0A195BW17_9HYME</name>
<feature type="compositionally biased region" description="Polar residues" evidence="10">
    <location>
        <begin position="218"/>
        <end position="239"/>
    </location>
</feature>
<evidence type="ECO:0000256" key="5">
    <source>
        <dbReference type="ARBA" id="ARBA00022801"/>
    </source>
</evidence>
<dbReference type="PANTHER" id="PTHR13832">
    <property type="entry name" value="PROTEIN PHOSPHATASE 2C"/>
    <property type="match status" value="1"/>
</dbReference>
<dbReference type="KEGG" id="acoc:108689294"/>
<dbReference type="GO" id="GO:0004722">
    <property type="term" value="F:protein serine/threonine phosphatase activity"/>
    <property type="evidence" value="ECO:0007669"/>
    <property type="project" value="UniProtKB-EC"/>
</dbReference>
<sequence>MGAYLSEPITKKESSDEVGKNVAYGASSMQGWRISQEDAHNCCIHFDENVSLFAVYDGHGGHEVATYCARNLPDFIKQTEAYKTGDIRQALIDAFLGFDETLTKPEVINILKELAGTSTSEKKESDLNESDEEENVSNLCMEATMPLEQVMAKYQSEVSNPHLKNLKGEKCGKRAFVSPFLRGRRGREKASGSSSGAGCSSSPSPPPTSSSSSSSSGWNTNETDVSSSSQPCGSALSSTVERKDSDGPGSNEAEQVLDSTTSNGSAHASPPVVSTEDIETAKSMDMPDSSEDVKEKVSSPGKAPPCAESNANEVEVNGAELKRIGDADSSKGGGDNVSSSSCIPVENGDAGQQERITSSGRRRIQPVDLYQSLLKKDSDDSEEDDDDDENDETFDGVPESDGDDTEDVDEDESDEDDDEVEEEDIDDSDDDTDDLMVNTEKPGSDSGCTAVVAILKENELYVANAGDSRCVLCRDGQAIELSLDHKPEDAPEMERIVKAGGEVTNDGRVNGGLNLSRALGDHAYKQNMVLPPQEQMISALPDIRHITIDPEKDEFMILACDGIWNFMTSQNVVQFVRTRLSQNYENISKICEELFDHCLAPDTLGDGTGCDNMTAVIVKFTSQATEIVKNNTVAEVCVTKKRSVSPTTEENNECIPGENTVNPCKRAKTEAAM</sequence>
<dbReference type="CDD" id="cd00143">
    <property type="entry name" value="PP2Cc"/>
    <property type="match status" value="1"/>
</dbReference>
<keyword evidence="8" id="KW-0464">Manganese</keyword>
<evidence type="ECO:0000256" key="6">
    <source>
        <dbReference type="ARBA" id="ARBA00022842"/>
    </source>
</evidence>
<keyword evidence="6" id="KW-0460">Magnesium</keyword>
<dbReference type="InterPro" id="IPR015655">
    <property type="entry name" value="PP2C"/>
</dbReference>
<evidence type="ECO:0000256" key="4">
    <source>
        <dbReference type="ARBA" id="ARBA00022723"/>
    </source>
</evidence>
<feature type="compositionally biased region" description="Basic and acidic residues" evidence="10">
    <location>
        <begin position="320"/>
        <end position="329"/>
    </location>
</feature>
<evidence type="ECO:0000256" key="3">
    <source>
        <dbReference type="ARBA" id="ARBA00013081"/>
    </source>
</evidence>
<protein>
    <recommendedName>
        <fullName evidence="3">protein-serine/threonine phosphatase</fullName>
        <ecNumber evidence="3">3.1.3.16</ecNumber>
    </recommendedName>
</protein>
<reference evidence="12 13" key="1">
    <citation type="submission" date="2015-09" db="EMBL/GenBank/DDBJ databases">
        <title>Atta colombica WGS genome.</title>
        <authorList>
            <person name="Nygaard S."/>
            <person name="Hu H."/>
            <person name="Boomsma J."/>
            <person name="Zhang G."/>
        </authorList>
    </citation>
    <scope>NUCLEOTIDE SEQUENCE [LARGE SCALE GENOMIC DNA]</scope>
    <source>
        <strain evidence="12">Treedump-2</strain>
        <tissue evidence="12">Whole body</tissue>
    </source>
</reference>
<dbReference type="PROSITE" id="PS51746">
    <property type="entry name" value="PPM_2"/>
    <property type="match status" value="1"/>
</dbReference>
<feature type="region of interest" description="Disordered" evidence="10">
    <location>
        <begin position="177"/>
        <end position="446"/>
    </location>
</feature>
<dbReference type="InterPro" id="IPR036457">
    <property type="entry name" value="PPM-type-like_dom_sf"/>
</dbReference>
<keyword evidence="13" id="KW-1185">Reference proteome</keyword>
<dbReference type="STRING" id="520822.A0A195BW17"/>
<evidence type="ECO:0000259" key="11">
    <source>
        <dbReference type="PROSITE" id="PS51746"/>
    </source>
</evidence>
<dbReference type="EC" id="3.1.3.16" evidence="3"/>
<evidence type="ECO:0000313" key="13">
    <source>
        <dbReference type="Proteomes" id="UP000078540"/>
    </source>
</evidence>
<dbReference type="SMART" id="SM00332">
    <property type="entry name" value="PP2Cc"/>
    <property type="match status" value="1"/>
</dbReference>
<dbReference type="OrthoDB" id="2333377at2759"/>
<evidence type="ECO:0000256" key="9">
    <source>
        <dbReference type="RuleBase" id="RU003465"/>
    </source>
</evidence>
<accession>A0A195BW17</accession>
<keyword evidence="5 9" id="KW-0378">Hydrolase</keyword>
<dbReference type="Proteomes" id="UP000078540">
    <property type="component" value="Unassembled WGS sequence"/>
</dbReference>
<organism evidence="12 13">
    <name type="scientific">Atta colombica</name>
    <dbReference type="NCBI Taxonomy" id="520822"/>
    <lineage>
        <taxon>Eukaryota</taxon>
        <taxon>Metazoa</taxon>
        <taxon>Ecdysozoa</taxon>
        <taxon>Arthropoda</taxon>
        <taxon>Hexapoda</taxon>
        <taxon>Insecta</taxon>
        <taxon>Pterygota</taxon>
        <taxon>Neoptera</taxon>
        <taxon>Endopterygota</taxon>
        <taxon>Hymenoptera</taxon>
        <taxon>Apocrita</taxon>
        <taxon>Aculeata</taxon>
        <taxon>Formicoidea</taxon>
        <taxon>Formicidae</taxon>
        <taxon>Myrmicinae</taxon>
        <taxon>Atta</taxon>
    </lineage>
</organism>
<keyword evidence="7 9" id="KW-0904">Protein phosphatase</keyword>
<feature type="domain" description="PPM-type phosphatase" evidence="11">
    <location>
        <begin position="23"/>
        <end position="620"/>
    </location>
</feature>
<dbReference type="GO" id="GO:0046872">
    <property type="term" value="F:metal ion binding"/>
    <property type="evidence" value="ECO:0007669"/>
    <property type="project" value="UniProtKB-KW"/>
</dbReference>
<dbReference type="Pfam" id="PF00481">
    <property type="entry name" value="PP2C"/>
    <property type="match status" value="2"/>
</dbReference>
<keyword evidence="4" id="KW-0479">Metal-binding</keyword>
<dbReference type="AlphaFoldDB" id="A0A195BW17"/>
<evidence type="ECO:0000256" key="10">
    <source>
        <dbReference type="SAM" id="MobiDB-lite"/>
    </source>
</evidence>